<proteinExistence type="predicted"/>
<organism evidence="1 2">
    <name type="scientific">Caldibacillus thermoamylovorans</name>
    <dbReference type="NCBI Taxonomy" id="35841"/>
    <lineage>
        <taxon>Bacteria</taxon>
        <taxon>Bacillati</taxon>
        <taxon>Bacillota</taxon>
        <taxon>Bacilli</taxon>
        <taxon>Bacillales</taxon>
        <taxon>Bacillaceae</taxon>
        <taxon>Caldibacillus</taxon>
    </lineage>
</organism>
<comment type="caution">
    <text evidence="1">The sequence shown here is derived from an EMBL/GenBank/DDBJ whole genome shotgun (WGS) entry which is preliminary data.</text>
</comment>
<evidence type="ECO:0000313" key="2">
    <source>
        <dbReference type="Proteomes" id="UP000032076"/>
    </source>
</evidence>
<dbReference type="AlphaFoldDB" id="A0ABD4A7Z5"/>
<sequence>MASADFLQFNLPLLTSLFLWDVTSLLSGTLVRPPRVRTTTFLPCNCCIYCMELVQYRTLFCLANSSIPIQPFIQFLFVSSGFCLRLPSDSTSRWTPLPLANSSYCQACSGLSPPSYSPCRAHHKEGLSKKSYFRFKIWQKSRCSGRFPRAIRKPPQARSSRFAGSCLAHYSRRSLPAHLLFTFVLLNIYFSDSPYKLIHLYYLRHLHL</sequence>
<evidence type="ECO:0008006" key="3">
    <source>
        <dbReference type="Google" id="ProtNLM"/>
    </source>
</evidence>
<accession>A0ABD4A7Z5</accession>
<name>A0ABD4A7Z5_9BACI</name>
<dbReference type="EMBL" id="JXLU01000063">
    <property type="protein sequence ID" value="KIO73139.1"/>
    <property type="molecule type" value="Genomic_DNA"/>
</dbReference>
<reference evidence="1 2" key="1">
    <citation type="submission" date="2015-01" db="EMBL/GenBank/DDBJ databases">
        <title>Draft Genome Sequences of Four Bacillus thermoamylovorans Strains, Isolated From Food Products.</title>
        <authorList>
            <person name="Krawcyk A.O."/>
            <person name="Berendsen E.M."/>
            <person name="Eijlander R.T."/>
            <person name="de Jong A."/>
            <person name="Wells-Bennik M."/>
            <person name="Kuipers O.P."/>
        </authorList>
    </citation>
    <scope>NUCLEOTIDE SEQUENCE [LARGE SCALE GENOMIC DNA]</scope>
    <source>
        <strain evidence="1 2">B4167</strain>
    </source>
</reference>
<evidence type="ECO:0000313" key="1">
    <source>
        <dbReference type="EMBL" id="KIO73139.1"/>
    </source>
</evidence>
<dbReference type="Proteomes" id="UP000032076">
    <property type="component" value="Unassembled WGS sequence"/>
</dbReference>
<protein>
    <recommendedName>
        <fullName evidence="3">Secreted protein</fullName>
    </recommendedName>
</protein>
<gene>
    <name evidence="1" type="ORF">B4167_2400</name>
</gene>